<feature type="transmembrane region" description="Helical" evidence="8">
    <location>
        <begin position="316"/>
        <end position="333"/>
    </location>
</feature>
<dbReference type="PANTHER" id="PTHR33908:SF11">
    <property type="entry name" value="MEMBRANE PROTEIN"/>
    <property type="match status" value="1"/>
</dbReference>
<dbReference type="Proteomes" id="UP000050544">
    <property type="component" value="Unassembled WGS sequence"/>
</dbReference>
<protein>
    <recommendedName>
        <fullName evidence="9">Glycosyltransferase RgtA/B/C/D-like domain-containing protein</fullName>
    </recommendedName>
</protein>
<accession>A0A0N8GPZ8</accession>
<proteinExistence type="predicted"/>
<evidence type="ECO:0000313" key="10">
    <source>
        <dbReference type="EMBL" id="KPL82298.1"/>
    </source>
</evidence>
<dbReference type="InterPro" id="IPR050297">
    <property type="entry name" value="LipidA_mod_glycosyltrf_83"/>
</dbReference>
<dbReference type="GO" id="GO:0009103">
    <property type="term" value="P:lipopolysaccharide biosynthetic process"/>
    <property type="evidence" value="ECO:0007669"/>
    <property type="project" value="UniProtKB-ARBA"/>
</dbReference>
<feature type="transmembrane region" description="Helical" evidence="8">
    <location>
        <begin position="203"/>
        <end position="222"/>
    </location>
</feature>
<keyword evidence="4" id="KW-0808">Transferase</keyword>
<evidence type="ECO:0000256" key="4">
    <source>
        <dbReference type="ARBA" id="ARBA00022679"/>
    </source>
</evidence>
<feature type="transmembrane region" description="Helical" evidence="8">
    <location>
        <begin position="12"/>
        <end position="30"/>
    </location>
</feature>
<evidence type="ECO:0000256" key="8">
    <source>
        <dbReference type="SAM" id="Phobius"/>
    </source>
</evidence>
<evidence type="ECO:0000256" key="6">
    <source>
        <dbReference type="ARBA" id="ARBA00022989"/>
    </source>
</evidence>
<dbReference type="AlphaFoldDB" id="A0A0N8GPZ8"/>
<dbReference type="PANTHER" id="PTHR33908">
    <property type="entry name" value="MANNOSYLTRANSFERASE YKCB-RELATED"/>
    <property type="match status" value="1"/>
</dbReference>
<feature type="transmembrane region" description="Helical" evidence="8">
    <location>
        <begin position="292"/>
        <end position="310"/>
    </location>
</feature>
<feature type="transmembrane region" description="Helical" evidence="8">
    <location>
        <begin position="345"/>
        <end position="369"/>
    </location>
</feature>
<keyword evidence="6 8" id="KW-1133">Transmembrane helix</keyword>
<dbReference type="OrthoDB" id="149990at2"/>
<dbReference type="InterPro" id="IPR038731">
    <property type="entry name" value="RgtA/B/C-like"/>
</dbReference>
<organism evidence="10 11">
    <name type="scientific">Thermanaerothrix daxensis</name>
    <dbReference type="NCBI Taxonomy" id="869279"/>
    <lineage>
        <taxon>Bacteria</taxon>
        <taxon>Bacillati</taxon>
        <taxon>Chloroflexota</taxon>
        <taxon>Anaerolineae</taxon>
        <taxon>Anaerolineales</taxon>
        <taxon>Anaerolineaceae</taxon>
        <taxon>Thermanaerothrix</taxon>
    </lineage>
</organism>
<sequence>MKPDKRSTHTHGWMLAAILLLGVGVRLYHLADRGIWYDDAFSIFLSERPLSAIIQGTAADTMPPLYYFLLHGWLHLGNSIAFIRGLNVILSCAIILGVYALGRRLWNAPSGLAAAWLTALSPLQVYHAQEVRMYALLTLMLVGYTLAFVRLWQAHRAGQRQDWRAWVGLVLTGALAMYTHNLAPFTLVFPGVFLLIRREWRLLRNWLGAMAGIGLLSLPWLWLVPGQVAKIQAAFWTPRPGVVEILQALVIFHTNLPLPSLWLGGALFITLTGVTLVVFETLRYQPRRAEEGLLLTAGLLPPALLFIASYLMRPIFVPRAFMLSQVVYFLFCSRVLTHPTRRAPAVLLGILLTVGSLGGLLYQAGYAAFPRSPFQAAMQSVQEISRRAASESKRLCIVHDNKLSFFPSHFYARDLPQTFLADVPGSHNDTYAPATQAAIGLFPTPSIEAAVQGCDAVAFIVFEKAIQEYHEMGYTEHAIIRWLSEHFTPRARERYGDLWILTFEHTP</sequence>
<evidence type="ECO:0000256" key="5">
    <source>
        <dbReference type="ARBA" id="ARBA00022692"/>
    </source>
</evidence>
<feature type="transmembrane region" description="Helical" evidence="8">
    <location>
        <begin position="165"/>
        <end position="196"/>
    </location>
</feature>
<dbReference type="GO" id="GO:0016763">
    <property type="term" value="F:pentosyltransferase activity"/>
    <property type="evidence" value="ECO:0007669"/>
    <property type="project" value="TreeGrafter"/>
</dbReference>
<evidence type="ECO:0000256" key="7">
    <source>
        <dbReference type="ARBA" id="ARBA00023136"/>
    </source>
</evidence>
<comment type="subcellular location">
    <subcellularLocation>
        <location evidence="1">Cell membrane</location>
        <topology evidence="1">Multi-pass membrane protein</topology>
    </subcellularLocation>
</comment>
<dbReference type="STRING" id="869279.SE15_08835"/>
<keyword evidence="7 8" id="KW-0472">Membrane</keyword>
<keyword evidence="5 8" id="KW-0812">Transmembrane</keyword>
<keyword evidence="3" id="KW-0328">Glycosyltransferase</keyword>
<dbReference type="Pfam" id="PF13231">
    <property type="entry name" value="PMT_2"/>
    <property type="match status" value="1"/>
</dbReference>
<dbReference type="EMBL" id="LGKO01000005">
    <property type="protein sequence ID" value="KPL82298.1"/>
    <property type="molecule type" value="Genomic_DNA"/>
</dbReference>
<evidence type="ECO:0000313" key="11">
    <source>
        <dbReference type="Proteomes" id="UP000050544"/>
    </source>
</evidence>
<feature type="domain" description="Glycosyltransferase RgtA/B/C/D-like" evidence="9">
    <location>
        <begin position="63"/>
        <end position="218"/>
    </location>
</feature>
<evidence type="ECO:0000256" key="2">
    <source>
        <dbReference type="ARBA" id="ARBA00022475"/>
    </source>
</evidence>
<name>A0A0N8GPZ8_9CHLR</name>
<feature type="transmembrane region" description="Helical" evidence="8">
    <location>
        <begin position="261"/>
        <end position="280"/>
    </location>
</feature>
<feature type="transmembrane region" description="Helical" evidence="8">
    <location>
        <begin position="81"/>
        <end position="102"/>
    </location>
</feature>
<keyword evidence="11" id="KW-1185">Reference proteome</keyword>
<evidence type="ECO:0000256" key="3">
    <source>
        <dbReference type="ARBA" id="ARBA00022676"/>
    </source>
</evidence>
<feature type="transmembrane region" description="Helical" evidence="8">
    <location>
        <begin position="133"/>
        <end position="153"/>
    </location>
</feature>
<comment type="caution">
    <text evidence="10">The sequence shown here is derived from an EMBL/GenBank/DDBJ whole genome shotgun (WGS) entry which is preliminary data.</text>
</comment>
<evidence type="ECO:0000256" key="1">
    <source>
        <dbReference type="ARBA" id="ARBA00004651"/>
    </source>
</evidence>
<gene>
    <name evidence="10" type="ORF">SE15_08835</name>
</gene>
<reference evidence="10 11" key="1">
    <citation type="submission" date="2015-07" db="EMBL/GenBank/DDBJ databases">
        <title>Whole genome sequence of Thermanaerothrix daxensis DSM 23592.</title>
        <authorList>
            <person name="Hemp J."/>
            <person name="Ward L.M."/>
            <person name="Pace L.A."/>
            <person name="Fischer W.W."/>
        </authorList>
    </citation>
    <scope>NUCLEOTIDE SEQUENCE [LARGE SCALE GENOMIC DNA]</scope>
    <source>
        <strain evidence="10 11">GNS-1</strain>
    </source>
</reference>
<evidence type="ECO:0000259" key="9">
    <source>
        <dbReference type="Pfam" id="PF13231"/>
    </source>
</evidence>
<keyword evidence="2" id="KW-1003">Cell membrane</keyword>
<dbReference type="RefSeq" id="WP_054521754.1">
    <property type="nucleotide sequence ID" value="NZ_LGKO01000005.1"/>
</dbReference>
<dbReference type="GO" id="GO:0005886">
    <property type="term" value="C:plasma membrane"/>
    <property type="evidence" value="ECO:0007669"/>
    <property type="project" value="UniProtKB-SubCell"/>
</dbReference>